<dbReference type="RefSeq" id="WP_161070338.1">
    <property type="nucleotide sequence ID" value="NZ_CP086370.1"/>
</dbReference>
<evidence type="ECO:0000313" key="1">
    <source>
        <dbReference type="EMBL" id="MYN05954.1"/>
    </source>
</evidence>
<protein>
    <submittedName>
        <fullName evidence="1">Uncharacterized protein</fullName>
    </submittedName>
</protein>
<name>A0A7X4H752_9BURK</name>
<proteinExistence type="predicted"/>
<keyword evidence="2" id="KW-1185">Reference proteome</keyword>
<sequence>MISSEELSKLTAKAAKKEAFQMGKANTSWEDFETWMKDKWGQPHAAKLQALYYDAIANTQILADYNAVCQRFLNLNLGNFQSCKLGLSEQRKVRLCSLVDALDIALPGKVDFQPTILIKLQPNSEEAGGKNRKELFKSQIKASVALLKAATALLNYLCDLSDLARQNMRSEEGMDFRFLLTTEFYKTASGLPGGICHVQVHKALSAKSTQFFVRMG</sequence>
<reference evidence="1 2" key="1">
    <citation type="submission" date="2019-12" db="EMBL/GenBank/DDBJ databases">
        <title>Novel species isolated from a subtropical stream in China.</title>
        <authorList>
            <person name="Lu H."/>
        </authorList>
    </citation>
    <scope>NUCLEOTIDE SEQUENCE [LARGE SCALE GENOMIC DNA]</scope>
    <source>
        <strain evidence="1 2">FT127W</strain>
    </source>
</reference>
<evidence type="ECO:0000313" key="2">
    <source>
        <dbReference type="Proteomes" id="UP000450676"/>
    </source>
</evidence>
<accession>A0A7X4H752</accession>
<gene>
    <name evidence="1" type="ORF">GTP77_01230</name>
</gene>
<comment type="caution">
    <text evidence="1">The sequence shown here is derived from an EMBL/GenBank/DDBJ whole genome shotgun (WGS) entry which is preliminary data.</text>
</comment>
<dbReference type="EMBL" id="WWCU01000001">
    <property type="protein sequence ID" value="MYN05954.1"/>
    <property type="molecule type" value="Genomic_DNA"/>
</dbReference>
<organism evidence="1 2">
    <name type="scientific">Pseudoduganella aquatica</name>
    <dbReference type="NCBI Taxonomy" id="2660641"/>
    <lineage>
        <taxon>Bacteria</taxon>
        <taxon>Pseudomonadati</taxon>
        <taxon>Pseudomonadota</taxon>
        <taxon>Betaproteobacteria</taxon>
        <taxon>Burkholderiales</taxon>
        <taxon>Oxalobacteraceae</taxon>
        <taxon>Telluria group</taxon>
        <taxon>Pseudoduganella</taxon>
    </lineage>
</organism>
<dbReference type="Proteomes" id="UP000450676">
    <property type="component" value="Unassembled WGS sequence"/>
</dbReference>
<dbReference type="AlphaFoldDB" id="A0A7X4H752"/>